<evidence type="ECO:0000313" key="8">
    <source>
        <dbReference type="Proteomes" id="UP001150569"/>
    </source>
</evidence>
<dbReference type="PROSITE" id="PS50089">
    <property type="entry name" value="ZF_RING_2"/>
    <property type="match status" value="1"/>
</dbReference>
<organism evidence="7 8">
    <name type="scientific">Tieghemiomyces parasiticus</name>
    <dbReference type="NCBI Taxonomy" id="78921"/>
    <lineage>
        <taxon>Eukaryota</taxon>
        <taxon>Fungi</taxon>
        <taxon>Fungi incertae sedis</taxon>
        <taxon>Zoopagomycota</taxon>
        <taxon>Kickxellomycotina</taxon>
        <taxon>Dimargaritomycetes</taxon>
        <taxon>Dimargaritales</taxon>
        <taxon>Dimargaritaceae</taxon>
        <taxon>Tieghemiomyces</taxon>
    </lineage>
</organism>
<evidence type="ECO:0000256" key="2">
    <source>
        <dbReference type="ARBA" id="ARBA00022771"/>
    </source>
</evidence>
<evidence type="ECO:0000256" key="1">
    <source>
        <dbReference type="ARBA" id="ARBA00022723"/>
    </source>
</evidence>
<name>A0A9W8A895_9FUNG</name>
<dbReference type="Proteomes" id="UP001150569">
    <property type="component" value="Unassembled WGS sequence"/>
</dbReference>
<evidence type="ECO:0000256" key="3">
    <source>
        <dbReference type="ARBA" id="ARBA00022833"/>
    </source>
</evidence>
<feature type="compositionally biased region" description="Low complexity" evidence="5">
    <location>
        <begin position="67"/>
        <end position="82"/>
    </location>
</feature>
<evidence type="ECO:0000313" key="7">
    <source>
        <dbReference type="EMBL" id="KAJ1925982.1"/>
    </source>
</evidence>
<feature type="region of interest" description="Disordered" evidence="5">
    <location>
        <begin position="143"/>
        <end position="175"/>
    </location>
</feature>
<dbReference type="InterPro" id="IPR001841">
    <property type="entry name" value="Znf_RING"/>
</dbReference>
<sequence length="550" mass="59557">MSSSAAGGGVIDLTADDDDDSQVVAESFWVRGTPLLRPPQFDMDEDDLIFVAEHRHQPDLEGLRPVTRSYSSGAASTATSRRPGQRWTPPSSSQQQLQPPQFARVSGGSGGGGAGPLRLNYWLRQGNGIRPNSIIARSLERPDHHPQDLSYQPPNNHHSTRAHSDHTMRQTTRSVRYRTRAVAADRPRTAASAFTSASSFLDNFFRLGHSPARPSSRRVAHAGLLARELLPMESEDVDPDYDPDAPYISDDQEFDHDNLGLDDVDSQGEDMMMNPLDFEGGLNPLATADGSFALWDGPEGYPHGYPTDLNGDPSQGPDHIASHQAYSEFFNLVYPPPLPELHGHQPRRGGQHQHPHGMPRGSRILLNLSAIFDPNARPEDIDPRLRPAQPRSPLPAIKLTVAQQRLAENNPVFTRTVPELDREGLLASCSTVNGPADLPMAAATPAASSAYATSSLANGKGQAKPSGPLPPSTTTMAPPPLDSTMMTADAEAAAAHVIVCPKCVTVIRDVFATTCGHIVCTDCAANFGETFSCPSCKRRTKKATMFRLFI</sequence>
<evidence type="ECO:0000259" key="6">
    <source>
        <dbReference type="PROSITE" id="PS50089"/>
    </source>
</evidence>
<reference evidence="7" key="1">
    <citation type="submission" date="2022-07" db="EMBL/GenBank/DDBJ databases">
        <title>Phylogenomic reconstructions and comparative analyses of Kickxellomycotina fungi.</title>
        <authorList>
            <person name="Reynolds N.K."/>
            <person name="Stajich J.E."/>
            <person name="Barry K."/>
            <person name="Grigoriev I.V."/>
            <person name="Crous P."/>
            <person name="Smith M.E."/>
        </authorList>
    </citation>
    <scope>NUCLEOTIDE SEQUENCE</scope>
    <source>
        <strain evidence="7">RSA 861</strain>
    </source>
</reference>
<feature type="domain" description="RING-type" evidence="6">
    <location>
        <begin position="500"/>
        <end position="537"/>
    </location>
</feature>
<feature type="region of interest" description="Disordered" evidence="5">
    <location>
        <begin position="60"/>
        <end position="111"/>
    </location>
</feature>
<evidence type="ECO:0000256" key="5">
    <source>
        <dbReference type="SAM" id="MobiDB-lite"/>
    </source>
</evidence>
<feature type="compositionally biased region" description="Low complexity" evidence="5">
    <location>
        <begin position="89"/>
        <end position="101"/>
    </location>
</feature>
<dbReference type="PROSITE" id="PS00518">
    <property type="entry name" value="ZF_RING_1"/>
    <property type="match status" value="1"/>
</dbReference>
<keyword evidence="1" id="KW-0479">Metal-binding</keyword>
<dbReference type="SUPFAM" id="SSF57850">
    <property type="entry name" value="RING/U-box"/>
    <property type="match status" value="1"/>
</dbReference>
<keyword evidence="3" id="KW-0862">Zinc</keyword>
<dbReference type="InterPro" id="IPR017907">
    <property type="entry name" value="Znf_RING_CS"/>
</dbReference>
<dbReference type="GO" id="GO:0008270">
    <property type="term" value="F:zinc ion binding"/>
    <property type="evidence" value="ECO:0007669"/>
    <property type="project" value="UniProtKB-KW"/>
</dbReference>
<dbReference type="Gene3D" id="3.30.40.10">
    <property type="entry name" value="Zinc/RING finger domain, C3HC4 (zinc finger)"/>
    <property type="match status" value="1"/>
</dbReference>
<evidence type="ECO:0000256" key="4">
    <source>
        <dbReference type="PROSITE-ProRule" id="PRU00175"/>
    </source>
</evidence>
<feature type="region of interest" description="Disordered" evidence="5">
    <location>
        <begin position="455"/>
        <end position="483"/>
    </location>
</feature>
<proteinExistence type="predicted"/>
<gene>
    <name evidence="7" type="ORF">IWQ60_004189</name>
</gene>
<keyword evidence="2 4" id="KW-0863">Zinc-finger</keyword>
<dbReference type="AlphaFoldDB" id="A0A9W8A895"/>
<feature type="compositionally biased region" description="Pro residues" evidence="5">
    <location>
        <begin position="467"/>
        <end position="481"/>
    </location>
</feature>
<comment type="caution">
    <text evidence="7">The sequence shown here is derived from an EMBL/GenBank/DDBJ whole genome shotgun (WGS) entry which is preliminary data.</text>
</comment>
<protein>
    <recommendedName>
        <fullName evidence="6">RING-type domain-containing protein</fullName>
    </recommendedName>
</protein>
<dbReference type="EMBL" id="JANBPT010000196">
    <property type="protein sequence ID" value="KAJ1925982.1"/>
    <property type="molecule type" value="Genomic_DNA"/>
</dbReference>
<keyword evidence="8" id="KW-1185">Reference proteome</keyword>
<accession>A0A9W8A895</accession>
<dbReference type="OrthoDB" id="6270329at2759"/>
<dbReference type="InterPro" id="IPR013083">
    <property type="entry name" value="Znf_RING/FYVE/PHD"/>
</dbReference>